<dbReference type="Pfam" id="PF20170">
    <property type="entry name" value="Plexin_RBD"/>
    <property type="match status" value="1"/>
</dbReference>
<dbReference type="FunFam" id="2.60.40.10:FF:000705">
    <property type="entry name" value="Plexin B1"/>
    <property type="match status" value="1"/>
</dbReference>
<dbReference type="GO" id="GO:0007162">
    <property type="term" value="P:negative regulation of cell adhesion"/>
    <property type="evidence" value="ECO:0007669"/>
    <property type="project" value="TreeGrafter"/>
</dbReference>
<dbReference type="PANTHER" id="PTHR22625">
    <property type="entry name" value="PLEXIN"/>
    <property type="match status" value="1"/>
</dbReference>
<feature type="chain" id="PRO_5039954307" description="Plexin-B1" evidence="18">
    <location>
        <begin position="23"/>
        <end position="2005"/>
    </location>
</feature>
<keyword evidence="11" id="KW-1015">Disulfide bond</keyword>
<dbReference type="CDD" id="cd12793">
    <property type="entry name" value="RasGAP_plexin_B1"/>
    <property type="match status" value="1"/>
</dbReference>
<organism evidence="20 21">
    <name type="scientific">Cyprinus carpio carpio</name>
    <dbReference type="NCBI Taxonomy" id="630221"/>
    <lineage>
        <taxon>Eukaryota</taxon>
        <taxon>Metazoa</taxon>
        <taxon>Chordata</taxon>
        <taxon>Craniata</taxon>
        <taxon>Vertebrata</taxon>
        <taxon>Euteleostomi</taxon>
        <taxon>Actinopterygii</taxon>
        <taxon>Neopterygii</taxon>
        <taxon>Teleostei</taxon>
        <taxon>Ostariophysi</taxon>
        <taxon>Cypriniformes</taxon>
        <taxon>Cyprinidae</taxon>
        <taxon>Cyprininae</taxon>
        <taxon>Cyprinus</taxon>
    </lineage>
</organism>
<evidence type="ECO:0000256" key="7">
    <source>
        <dbReference type="ARBA" id="ARBA00022737"/>
    </source>
</evidence>
<keyword evidence="3" id="KW-1003">Cell membrane</keyword>
<dbReference type="Pfam" id="PF24317">
    <property type="entry name" value="PSI_Plexin-B"/>
    <property type="match status" value="1"/>
</dbReference>
<evidence type="ECO:0000259" key="19">
    <source>
        <dbReference type="PROSITE" id="PS51004"/>
    </source>
</evidence>
<comment type="caution">
    <text evidence="16">Lacks conserved residue(s) required for the propagation of feature annotation.</text>
</comment>
<keyword evidence="6 18" id="KW-0732">Signal</keyword>
<dbReference type="GO" id="GO:0007411">
    <property type="term" value="P:axon guidance"/>
    <property type="evidence" value="ECO:0007669"/>
    <property type="project" value="UniProtKB-ARBA"/>
</dbReference>
<evidence type="ECO:0000256" key="10">
    <source>
        <dbReference type="ARBA" id="ARBA00023136"/>
    </source>
</evidence>
<dbReference type="Pfam" id="PF08337">
    <property type="entry name" value="Plexin_cytopl"/>
    <property type="match status" value="1"/>
</dbReference>
<feature type="transmembrane region" description="Helical" evidence="17">
    <location>
        <begin position="1369"/>
        <end position="1393"/>
    </location>
</feature>
<evidence type="ECO:0000313" key="21">
    <source>
        <dbReference type="Proteomes" id="UP001108240"/>
    </source>
</evidence>
<dbReference type="Pfam" id="PF17960">
    <property type="entry name" value="TIG_plexin"/>
    <property type="match status" value="1"/>
</dbReference>
<evidence type="ECO:0000256" key="16">
    <source>
        <dbReference type="PROSITE-ProRule" id="PRU00352"/>
    </source>
</evidence>
<comment type="similarity">
    <text evidence="2">Belongs to the plexin family.</text>
</comment>
<evidence type="ECO:0000256" key="13">
    <source>
        <dbReference type="ARBA" id="ARBA00023180"/>
    </source>
</evidence>
<dbReference type="Gene3D" id="1.10.506.10">
    <property type="entry name" value="GTPase Activation - p120gap, domain 1"/>
    <property type="match status" value="1"/>
</dbReference>
<proteinExistence type="inferred from homology"/>
<dbReference type="GO" id="GO:0050772">
    <property type="term" value="P:positive regulation of axonogenesis"/>
    <property type="evidence" value="ECO:0007669"/>
    <property type="project" value="TreeGrafter"/>
</dbReference>
<evidence type="ECO:0000256" key="6">
    <source>
        <dbReference type="ARBA" id="ARBA00022729"/>
    </source>
</evidence>
<dbReference type="Pfam" id="PF24479">
    <property type="entry name" value="PSI_PlexinA-B"/>
    <property type="match status" value="1"/>
</dbReference>
<dbReference type="GO" id="GO:0005886">
    <property type="term" value="C:plasma membrane"/>
    <property type="evidence" value="ECO:0007669"/>
    <property type="project" value="UniProtKB-SubCell"/>
</dbReference>
<evidence type="ECO:0000313" key="20">
    <source>
        <dbReference type="Ensembl" id="ENSCCRP00000080791.2"/>
    </source>
</evidence>
<dbReference type="GO" id="GO:0008360">
    <property type="term" value="P:regulation of cell shape"/>
    <property type="evidence" value="ECO:0007669"/>
    <property type="project" value="UniProtKB-ARBA"/>
</dbReference>
<evidence type="ECO:0000256" key="1">
    <source>
        <dbReference type="ARBA" id="ARBA00004251"/>
    </source>
</evidence>
<dbReference type="Gene3D" id="2.60.40.10">
    <property type="entry name" value="Immunoglobulins"/>
    <property type="match status" value="3"/>
</dbReference>
<keyword evidence="8 17" id="KW-1133">Transmembrane helix</keyword>
<dbReference type="InterPro" id="IPR001627">
    <property type="entry name" value="Semap_dom"/>
</dbReference>
<dbReference type="FunFam" id="2.130.10.10:FF:000126">
    <property type="entry name" value="Plexin B1"/>
    <property type="match status" value="1"/>
</dbReference>
<dbReference type="PROSITE" id="PS51004">
    <property type="entry name" value="SEMA"/>
    <property type="match status" value="1"/>
</dbReference>
<evidence type="ECO:0000256" key="5">
    <source>
        <dbReference type="ARBA" id="ARBA00022692"/>
    </source>
</evidence>
<dbReference type="InterPro" id="IPR002909">
    <property type="entry name" value="IPT_dom"/>
</dbReference>
<dbReference type="Gene3D" id="2.130.10.10">
    <property type="entry name" value="YVTN repeat-like/Quinoprotein amine dehydrogenase"/>
    <property type="match status" value="1"/>
</dbReference>
<name>A0A8C1EQZ9_CYPCA</name>
<feature type="domain" description="Sema" evidence="19">
    <location>
        <begin position="15"/>
        <end position="485"/>
    </location>
</feature>
<dbReference type="FunFam" id="1.10.506.10:FF:000012">
    <property type="entry name" value="Plexin B1"/>
    <property type="match status" value="1"/>
</dbReference>
<evidence type="ECO:0000256" key="14">
    <source>
        <dbReference type="ARBA" id="ARBA00057668"/>
    </source>
</evidence>
<dbReference type="Proteomes" id="UP001108240">
    <property type="component" value="Unplaced"/>
</dbReference>
<dbReference type="FunFam" id="1.10.506.10:FF:000010">
    <property type="entry name" value="Plexin B1"/>
    <property type="match status" value="1"/>
</dbReference>
<dbReference type="InterPro" id="IPR002165">
    <property type="entry name" value="Plexin_repeat"/>
</dbReference>
<keyword evidence="12" id="KW-0675">Receptor</keyword>
<keyword evidence="5 17" id="KW-0812">Transmembrane</keyword>
<dbReference type="Pfam" id="PF01403">
    <property type="entry name" value="Sema"/>
    <property type="match status" value="1"/>
</dbReference>
<keyword evidence="21" id="KW-1185">Reference proteome</keyword>
<dbReference type="FunFam" id="3.10.20.90:FF:000120">
    <property type="entry name" value="Plexin b1a"/>
    <property type="match status" value="1"/>
</dbReference>
<dbReference type="GO" id="GO:0048675">
    <property type="term" value="P:axon extension"/>
    <property type="evidence" value="ECO:0007669"/>
    <property type="project" value="TreeGrafter"/>
</dbReference>
<dbReference type="InterPro" id="IPR014756">
    <property type="entry name" value="Ig_E-set"/>
</dbReference>
<evidence type="ECO:0000256" key="2">
    <source>
        <dbReference type="ARBA" id="ARBA00010297"/>
    </source>
</evidence>
<dbReference type="InterPro" id="IPR031148">
    <property type="entry name" value="Plexin"/>
</dbReference>
<evidence type="ECO:0000256" key="12">
    <source>
        <dbReference type="ARBA" id="ARBA00023170"/>
    </source>
</evidence>
<feature type="signal peptide" evidence="18">
    <location>
        <begin position="1"/>
        <end position="22"/>
    </location>
</feature>
<sequence>MVCVFSSLFAILCCCMVIQSSASSNHHPTFLRNDAYFEHLVLHPDPKLGRVYLGARDRLYQLSSDLQLEAEEETGPVIDSRDCLPPISDTNCPQAKWTNNHNKLLLVDPYSQELISCGSVHQGICQKRSLDAVGKVLFSAERPVDTQYVAANDPNVSTVGLVALTRGRGKQQPVLFVGRGYTNSQPPISTRNLVIEPVFSYEETSKLVVAGRLSEYDHHFVTSFTHRSYVYFMFYRRDLQSPSREYRTYVSRMCLDDAAYYSYVEVPLSCRSAGGKNYNLLQALHVGLPKLGKAMGIESPTATEQEVLLGVFSNNFASSSRPNEESAICVFSLEDVDKHINATRDLCYTKMGRADGKEVAYIEYEVKSNCANLPENTLDAYPCGSDHTPSPMASRVLVEAEPIFDSPSVRLTAVAVSVKQEHTIAFLGDSQGYLHKVFLGPKGEVEEYAVISIQPSTPISRELRLDHQEKHLYILTSNMLEKRPVAECEKHLDCQSCLLAHDPYCGWCVLEGKCGLRSECMRGDQKDQWLWSFDIEQHCLSVTFLNPSNISREEMRNISLSIPGLPSLERGEHYSCVFQDTSSLAVVTESGVTCSSPHIYPLPSVFILGYDFGCTFFHSCHGCVQSRWGCNWCVNQHMCTQKAVCDEGLIIYNEQVSYYIISSAFSLCFFLTSTPHSLAETLNLINETQTTVLPSNSEPNMSDSETNDFLPMSERVSPVVPSENRMITDREVAHLAPEETEEVDHLENDNATFSAATVLSGDGESDSDPPVFLHLRSTDIDADYQYDSADLPADEGRFVNLGASACPCVEKIEGSSLLPVLTQRKISLLARNLHVYQDKELAYECVLVIEGHTVVVDADVMLNEANPLLFDINCHAHQILPLIVSLLYLLSLYCNYVLTDIFCVLTISVTLYNCSVGHLDCSRCHTADQKYNCVWCGASCVYRESCSKHIEKTCPAPLIHLVEPLSGLVEGGITLTVSGSNLGQKAQDILQSVTVAGVPCTVIPHLYEISSRIICTTTASGEEKSGHVLVKVSGGGFGLSSQRFSYQDPKLIEVSPQRGPQAGGTTLTIKGRKLLTGRVTDISVLLGNVPCSLISSVQEETIKCLTGASIRTGEHRVTVRYGNTERHLHGNGYNYTPDPNITHAMPSNSFIGGGRVISVFGQNLDVVQKPQMRMTVVLSDSVYPLRRRRQRRKKSVTDVEMQFEEDCEVKTSSLLLCRTPGVDAEVVGGPMLVEFLLDNLHFDFNSVSQSPFTYEPNPTLHPLNHRDPTKPYRYKPGSVISVEGENLDLAVFKEEVVALIGEGVCTVKTLTHNHLYCEPPPQQPPLSLRHGRKREGAEAFPEFIVHMGNLNFSLGQVQYDSPSHSLFPLVAQIGVGAVASLVALIVLIIVFIYRRKSKQALRDYKKVQIQLENLETSVRDRCKKEFTDLMTEMMDVTSDLVGSGIPFLEYRMYAERIFFPGHRESPLRRDLDVQECRRATVEQGLIQLSNLLNSKLFLTKFIHTLESQRTFSPRDRGYVASLLTVALHSKLEYFTDILKTLLNDLVEQYIAKNPKLMLRRTETVVEKLLTNWISICLYSFLRHSAGESLYMLFRAIKHQVDKGPVDAVTGKAKYTLNDNRLLREDLEYHTLTVNVLMQGIGVNETQPVAAKVLDCDTITQVKEKILDQVYKGTSYSHRPLADSVDLEWRSGVAGHLILSDEDLTSVVQGNWKRLNTLQHYKVPDGATVALVPRHSKHIHHDTHDYIAGEKTPMLEDADEGGVRMWHLVKASEEPELPKHRRGSLKERERAKTIPEIYLTRLLSMKGTLQKFVNDLFTVILSTSQPVPLAIKYFFDLLDDQAVRHGISDSETIHIWKTNSLPLRFWINIVKNPQFIFDVQVSDNVDAVLSVIAQTFMDSCTTTEHKLGRDSPINKLLYARDIPCYKQMVERYYADIKQTISASDQEMNSALAELSRVCLSPVYLLSVVKYQKIITALEEDTAAQKMQLGYRLQQIAAAVENKVTDL</sequence>
<evidence type="ECO:0000256" key="17">
    <source>
        <dbReference type="SAM" id="Phobius"/>
    </source>
</evidence>
<dbReference type="GO" id="GO:0017154">
    <property type="term" value="F:semaphorin receptor activity"/>
    <property type="evidence" value="ECO:0007669"/>
    <property type="project" value="InterPro"/>
</dbReference>
<dbReference type="Pfam" id="PF01833">
    <property type="entry name" value="TIG"/>
    <property type="match status" value="2"/>
</dbReference>
<reference evidence="20" key="2">
    <citation type="submission" date="2025-09" db="UniProtKB">
        <authorList>
            <consortium name="Ensembl"/>
        </authorList>
    </citation>
    <scope>IDENTIFICATION</scope>
</reference>
<dbReference type="InterPro" id="IPR016201">
    <property type="entry name" value="PSI"/>
</dbReference>
<evidence type="ECO:0000256" key="18">
    <source>
        <dbReference type="SAM" id="SignalP"/>
    </source>
</evidence>
<dbReference type="InterPro" id="IPR013783">
    <property type="entry name" value="Ig-like_fold"/>
</dbReference>
<evidence type="ECO:0000256" key="11">
    <source>
        <dbReference type="ARBA" id="ARBA00023157"/>
    </source>
</evidence>
<comment type="function">
    <text evidence="14">Receptor for SEMA4D. Plays a role in GABAergic synapse development. Mediates SEMA4A- and SEMA4D-dependent inhibitory synapse development. Plays a role in RHOA activation and subsequent changes of the actin cytoskeleton. Plays a role in axon guidance, invasive growth and cell migration.</text>
</comment>
<dbReference type="InterPro" id="IPR046800">
    <property type="entry name" value="Plexin_RBD"/>
</dbReference>
<dbReference type="SMART" id="SM00423">
    <property type="entry name" value="PSI"/>
    <property type="match status" value="3"/>
</dbReference>
<dbReference type="SUPFAM" id="SSF81296">
    <property type="entry name" value="E set domains"/>
    <property type="match status" value="3"/>
</dbReference>
<dbReference type="InterPro" id="IPR013548">
    <property type="entry name" value="Plexin_cytoplasmic_RasGAP_dom"/>
</dbReference>
<dbReference type="Ensembl" id="ENSCCRT00000087678.2">
    <property type="protein sequence ID" value="ENSCCRP00000080791.2"/>
    <property type="gene ID" value="ENSCCRG00000043497.2"/>
</dbReference>
<dbReference type="SMART" id="SM00429">
    <property type="entry name" value="IPT"/>
    <property type="match status" value="3"/>
</dbReference>
<dbReference type="InterPro" id="IPR008936">
    <property type="entry name" value="Rho_GTPase_activation_prot"/>
</dbReference>
<dbReference type="InterPro" id="IPR041019">
    <property type="entry name" value="TIG1_plexin"/>
</dbReference>
<accession>A0A8C1EQZ9</accession>
<keyword evidence="10 17" id="KW-0472">Membrane</keyword>
<protein>
    <recommendedName>
        <fullName evidence="15">Plexin-B1</fullName>
    </recommendedName>
</protein>
<dbReference type="SMART" id="SM00630">
    <property type="entry name" value="Sema"/>
    <property type="match status" value="1"/>
</dbReference>
<dbReference type="InterPro" id="IPR041362">
    <property type="entry name" value="TIG2_plexin"/>
</dbReference>
<evidence type="ECO:0000256" key="9">
    <source>
        <dbReference type="ARBA" id="ARBA00023054"/>
    </source>
</evidence>
<dbReference type="InterPro" id="IPR015943">
    <property type="entry name" value="WD40/YVTN_repeat-like_dom_sf"/>
</dbReference>
<dbReference type="SUPFAM" id="SSF103575">
    <property type="entry name" value="Plexin repeat"/>
    <property type="match status" value="1"/>
</dbReference>
<dbReference type="GeneTree" id="ENSGT01150000286928"/>
<dbReference type="Gene3D" id="3.10.20.90">
    <property type="entry name" value="Phosphatidylinositol 3-kinase Catalytic Subunit, Chain A, domain 1"/>
    <property type="match status" value="1"/>
</dbReference>
<dbReference type="PANTHER" id="PTHR22625:SF36">
    <property type="entry name" value="PLEXIN-B1"/>
    <property type="match status" value="1"/>
</dbReference>
<dbReference type="InterPro" id="IPR057533">
    <property type="entry name" value="PSI_Plexin-B"/>
</dbReference>
<keyword evidence="7" id="KW-0677">Repeat</keyword>
<dbReference type="GO" id="GO:0002116">
    <property type="term" value="C:semaphorin receptor complex"/>
    <property type="evidence" value="ECO:0007669"/>
    <property type="project" value="TreeGrafter"/>
</dbReference>
<evidence type="ECO:0000256" key="15">
    <source>
        <dbReference type="ARBA" id="ARBA00070678"/>
    </source>
</evidence>
<keyword evidence="9" id="KW-0175">Coiled coil</keyword>
<comment type="subcellular location">
    <subcellularLocation>
        <location evidence="1">Cell membrane</location>
        <topology evidence="1">Single-pass type I membrane protein</topology>
    </subcellularLocation>
</comment>
<dbReference type="Pfam" id="PF01437">
    <property type="entry name" value="PSI"/>
    <property type="match status" value="1"/>
</dbReference>
<evidence type="ECO:0000256" key="8">
    <source>
        <dbReference type="ARBA" id="ARBA00022989"/>
    </source>
</evidence>
<evidence type="ECO:0000256" key="3">
    <source>
        <dbReference type="ARBA" id="ARBA00022475"/>
    </source>
</evidence>
<dbReference type="InterPro" id="IPR036352">
    <property type="entry name" value="Semap_dom_sf"/>
</dbReference>
<keyword evidence="4" id="KW-0597">Phosphoprotein</keyword>
<dbReference type="SUPFAM" id="SSF101912">
    <property type="entry name" value="Sema domain"/>
    <property type="match status" value="1"/>
</dbReference>
<dbReference type="GO" id="GO:0030334">
    <property type="term" value="P:regulation of cell migration"/>
    <property type="evidence" value="ECO:0007669"/>
    <property type="project" value="TreeGrafter"/>
</dbReference>
<dbReference type="FunFam" id="2.60.40.10:FF:000203">
    <property type="entry name" value="Plexin B2"/>
    <property type="match status" value="1"/>
</dbReference>
<reference evidence="20" key="1">
    <citation type="submission" date="2025-08" db="UniProtKB">
        <authorList>
            <consortium name="Ensembl"/>
        </authorList>
    </citation>
    <scope>IDENTIFICATION</scope>
</reference>
<keyword evidence="13" id="KW-0325">Glycoprotein</keyword>
<dbReference type="SUPFAM" id="SSF48350">
    <property type="entry name" value="GTPase activation domain, GAP"/>
    <property type="match status" value="1"/>
</dbReference>
<evidence type="ECO:0000256" key="4">
    <source>
        <dbReference type="ARBA" id="ARBA00022553"/>
    </source>
</evidence>
<dbReference type="Pfam" id="PF18020">
    <property type="entry name" value="TIG_2"/>
    <property type="match status" value="1"/>
</dbReference>